<organism evidence="1 2">
    <name type="scientific">Rousettus aegyptiacus</name>
    <name type="common">Egyptian fruit bat</name>
    <name type="synonym">Pteropus aegyptiacus</name>
    <dbReference type="NCBI Taxonomy" id="9407"/>
    <lineage>
        <taxon>Eukaryota</taxon>
        <taxon>Metazoa</taxon>
        <taxon>Chordata</taxon>
        <taxon>Craniata</taxon>
        <taxon>Vertebrata</taxon>
        <taxon>Euteleostomi</taxon>
        <taxon>Mammalia</taxon>
        <taxon>Eutheria</taxon>
        <taxon>Laurasiatheria</taxon>
        <taxon>Chiroptera</taxon>
        <taxon>Yinpterochiroptera</taxon>
        <taxon>Pteropodoidea</taxon>
        <taxon>Pteropodidae</taxon>
        <taxon>Rousettinae</taxon>
        <taxon>Rousettus</taxon>
    </lineage>
</organism>
<evidence type="ECO:0000313" key="2">
    <source>
        <dbReference type="Proteomes" id="UP000593571"/>
    </source>
</evidence>
<name>A0A7J8F0B1_ROUAE</name>
<protein>
    <submittedName>
        <fullName evidence="1">Uncharacterized protein</fullName>
    </submittedName>
</protein>
<sequence>MLLPLWPLFFGIGVQQSPLTCLHLALFLYCILFSHCTQNELFTKANQILLLFCLKSFTGCFSIACGKICKFLPSVPTNRSLPGQLSWPDFVAGTLAFFQFSSVCKLFVTPGHLLPLPGLL</sequence>
<proteinExistence type="predicted"/>
<evidence type="ECO:0000313" key="1">
    <source>
        <dbReference type="EMBL" id="KAF6440981.1"/>
    </source>
</evidence>
<dbReference type="EMBL" id="JACASE010000008">
    <property type="protein sequence ID" value="KAF6440981.1"/>
    <property type="molecule type" value="Genomic_DNA"/>
</dbReference>
<gene>
    <name evidence="1" type="ORF">HJG63_012212</name>
</gene>
<comment type="caution">
    <text evidence="1">The sequence shown here is derived from an EMBL/GenBank/DDBJ whole genome shotgun (WGS) entry which is preliminary data.</text>
</comment>
<dbReference type="Proteomes" id="UP000593571">
    <property type="component" value="Unassembled WGS sequence"/>
</dbReference>
<keyword evidence="2" id="KW-1185">Reference proteome</keyword>
<reference evidence="1 2" key="1">
    <citation type="journal article" date="2020" name="Nature">
        <title>Six reference-quality genomes reveal evolution of bat adaptations.</title>
        <authorList>
            <person name="Jebb D."/>
            <person name="Huang Z."/>
            <person name="Pippel M."/>
            <person name="Hughes G.M."/>
            <person name="Lavrichenko K."/>
            <person name="Devanna P."/>
            <person name="Winkler S."/>
            <person name="Jermiin L.S."/>
            <person name="Skirmuntt E.C."/>
            <person name="Katzourakis A."/>
            <person name="Burkitt-Gray L."/>
            <person name="Ray D.A."/>
            <person name="Sullivan K.A.M."/>
            <person name="Roscito J.G."/>
            <person name="Kirilenko B.M."/>
            <person name="Davalos L.M."/>
            <person name="Corthals A.P."/>
            <person name="Power M.L."/>
            <person name="Jones G."/>
            <person name="Ransome R.D."/>
            <person name="Dechmann D.K.N."/>
            <person name="Locatelli A.G."/>
            <person name="Puechmaille S.J."/>
            <person name="Fedrigo O."/>
            <person name="Jarvis E.D."/>
            <person name="Hiller M."/>
            <person name="Vernes S.C."/>
            <person name="Myers E.W."/>
            <person name="Teeling E.C."/>
        </authorList>
    </citation>
    <scope>NUCLEOTIDE SEQUENCE [LARGE SCALE GENOMIC DNA]</scope>
    <source>
        <strain evidence="1">MRouAeg1</strain>
        <tissue evidence="1">Muscle</tissue>
    </source>
</reference>
<dbReference type="AlphaFoldDB" id="A0A7J8F0B1"/>
<accession>A0A7J8F0B1</accession>